<feature type="domain" description="Amidohydrolase 3" evidence="3">
    <location>
        <begin position="79"/>
        <end position="562"/>
    </location>
</feature>
<dbReference type="InterPro" id="IPR033932">
    <property type="entry name" value="YtcJ-like"/>
</dbReference>
<dbReference type="InterPro" id="IPR032466">
    <property type="entry name" value="Metal_Hydrolase"/>
</dbReference>
<dbReference type="Proteomes" id="UP000198510">
    <property type="component" value="Unassembled WGS sequence"/>
</dbReference>
<accession>A0A1G9RBA5</accession>
<dbReference type="RefSeq" id="WP_176956176.1">
    <property type="nucleotide sequence ID" value="NZ_FNFO01000011.1"/>
</dbReference>
<dbReference type="Gene3D" id="3.20.20.140">
    <property type="entry name" value="Metal-dependent hydrolases"/>
    <property type="match status" value="1"/>
</dbReference>
<dbReference type="SUPFAM" id="SSF51556">
    <property type="entry name" value="Metallo-dependent hydrolases"/>
    <property type="match status" value="1"/>
</dbReference>
<organism evidence="4 5">
    <name type="scientific">Catalinimonas alkaloidigena</name>
    <dbReference type="NCBI Taxonomy" id="1075417"/>
    <lineage>
        <taxon>Bacteria</taxon>
        <taxon>Pseudomonadati</taxon>
        <taxon>Bacteroidota</taxon>
        <taxon>Cytophagia</taxon>
        <taxon>Cytophagales</taxon>
        <taxon>Catalimonadaceae</taxon>
        <taxon>Catalinimonas</taxon>
    </lineage>
</organism>
<reference evidence="4 5" key="1">
    <citation type="submission" date="2016-10" db="EMBL/GenBank/DDBJ databases">
        <authorList>
            <person name="de Groot N.N."/>
        </authorList>
    </citation>
    <scope>NUCLEOTIDE SEQUENCE [LARGE SCALE GENOMIC DNA]</scope>
    <source>
        <strain evidence="4 5">DSM 25186</strain>
    </source>
</reference>
<dbReference type="GO" id="GO:0016810">
    <property type="term" value="F:hydrolase activity, acting on carbon-nitrogen (but not peptide) bonds"/>
    <property type="evidence" value="ECO:0007669"/>
    <property type="project" value="InterPro"/>
</dbReference>
<evidence type="ECO:0000313" key="4">
    <source>
        <dbReference type="EMBL" id="SDM19685.1"/>
    </source>
</evidence>
<dbReference type="SUPFAM" id="SSF51338">
    <property type="entry name" value="Composite domain of metallo-dependent hydrolases"/>
    <property type="match status" value="1"/>
</dbReference>
<dbReference type="InterPro" id="IPR013108">
    <property type="entry name" value="Amidohydro_3"/>
</dbReference>
<evidence type="ECO:0000259" key="3">
    <source>
        <dbReference type="Pfam" id="PF07969"/>
    </source>
</evidence>
<dbReference type="PANTHER" id="PTHR22642:SF2">
    <property type="entry name" value="PROTEIN LONG AFTER FAR-RED 3"/>
    <property type="match status" value="1"/>
</dbReference>
<evidence type="ECO:0000313" key="5">
    <source>
        <dbReference type="Proteomes" id="UP000198510"/>
    </source>
</evidence>
<dbReference type="Pfam" id="PF07969">
    <property type="entry name" value="Amidohydro_3"/>
    <property type="match status" value="1"/>
</dbReference>
<name>A0A1G9RBA5_9BACT</name>
<dbReference type="Gene3D" id="2.30.40.10">
    <property type="entry name" value="Urease, subunit C, domain 1"/>
    <property type="match status" value="1"/>
</dbReference>
<dbReference type="PROSITE" id="PS51257">
    <property type="entry name" value="PROKAR_LIPOPROTEIN"/>
    <property type="match status" value="1"/>
</dbReference>
<dbReference type="CDD" id="cd01300">
    <property type="entry name" value="YtcJ_like"/>
    <property type="match status" value="1"/>
</dbReference>
<dbReference type="PANTHER" id="PTHR22642">
    <property type="entry name" value="IMIDAZOLONEPROPIONASE"/>
    <property type="match status" value="1"/>
</dbReference>
<dbReference type="AlphaFoldDB" id="A0A1G9RBA5"/>
<dbReference type="Gene3D" id="3.10.310.70">
    <property type="match status" value="1"/>
</dbReference>
<keyword evidence="5" id="KW-1185">Reference proteome</keyword>
<dbReference type="InterPro" id="IPR011059">
    <property type="entry name" value="Metal-dep_hydrolase_composite"/>
</dbReference>
<protein>
    <recommendedName>
        <fullName evidence="3">Amidohydrolase 3 domain-containing protein</fullName>
    </recommendedName>
</protein>
<keyword evidence="2" id="KW-0732">Signal</keyword>
<sequence>MSLVTRLFLLSSLPVVLFACSSARETQPAPAELVLRDAAIYTVDSARSWAEAIAVDQGRIVYVGTNEGVNAWTGPQTEVHSLQGRMILPGFHDAHVHPLMGGIELGECDLNGLDTPEAILDSVQAYATAHPALDWIRGGGWDLPIFPQAHPRKEMLDRIVADRPVFLTAADGHSAWVNSLALQRVGITRTTPDPPNGRIERDPRTGEPTGTLREAAVELVANQLPPYTAADYEAGLRRGLALANRLGITSLLEASANQPMLEAYRALDQRGELTARMVVSMKADLAQGEAQLPQLQAWRDTYQGKRLRTSTVKIFADGVIEARTAAMLEPYLDTGDRGALNLAADSLTQFITALDREGFQVHVHAIGDRAIRTALDGFERARNENGVRDSRHHIAHLELIDSADIPRFRTLGVVANFQPLWAFADTYITDLTEPALGPARSRWLYPINSVVATGATTAFGSDWSVSSMNPLDGIQVGVTHLDPDDSTGTPWLPQERVDLPTMLAGYTLQGAYVSFQEQETGSIEVGKAADLVVLDRNLFQIPPHEIHRAKVLMTFLEGALMYQADQP</sequence>
<gene>
    <name evidence="4" type="ORF">SAMN05421823_11177</name>
</gene>
<dbReference type="EMBL" id="FNFO01000011">
    <property type="protein sequence ID" value="SDM19685.1"/>
    <property type="molecule type" value="Genomic_DNA"/>
</dbReference>
<feature type="signal peptide" evidence="2">
    <location>
        <begin position="1"/>
        <end position="19"/>
    </location>
</feature>
<dbReference type="STRING" id="1075417.SAMN05421823_11177"/>
<feature type="region of interest" description="Disordered" evidence="1">
    <location>
        <begin position="187"/>
        <end position="209"/>
    </location>
</feature>
<evidence type="ECO:0000256" key="2">
    <source>
        <dbReference type="SAM" id="SignalP"/>
    </source>
</evidence>
<feature type="chain" id="PRO_5011507042" description="Amidohydrolase 3 domain-containing protein" evidence="2">
    <location>
        <begin position="20"/>
        <end position="567"/>
    </location>
</feature>
<proteinExistence type="predicted"/>
<evidence type="ECO:0000256" key="1">
    <source>
        <dbReference type="SAM" id="MobiDB-lite"/>
    </source>
</evidence>